<dbReference type="InterPro" id="IPR044068">
    <property type="entry name" value="CB"/>
</dbReference>
<keyword evidence="3 5" id="KW-0238">DNA-binding</keyword>
<proteinExistence type="inferred from homology"/>
<feature type="domain" description="Tyr recombinase" evidence="6">
    <location>
        <begin position="205"/>
        <end position="386"/>
    </location>
</feature>
<comment type="similarity">
    <text evidence="1">Belongs to the 'phage' integrase family.</text>
</comment>
<dbReference type="EMBL" id="JASHIF010000007">
    <property type="protein sequence ID" value="MDI9859319.1"/>
    <property type="molecule type" value="Genomic_DNA"/>
</dbReference>
<dbReference type="Gene3D" id="1.10.150.130">
    <property type="match status" value="1"/>
</dbReference>
<evidence type="ECO:0000313" key="9">
    <source>
        <dbReference type="Proteomes" id="UP001236507"/>
    </source>
</evidence>
<dbReference type="RefSeq" id="WP_044175221.1">
    <property type="nucleotide sequence ID" value="NZ_JASHIF010000007.1"/>
</dbReference>
<gene>
    <name evidence="8" type="ORF">QM524_08875</name>
</gene>
<feature type="domain" description="Core-binding (CB)" evidence="7">
    <location>
        <begin position="95"/>
        <end position="183"/>
    </location>
</feature>
<dbReference type="Pfam" id="PF13102">
    <property type="entry name" value="Phage_int_SAM_5"/>
    <property type="match status" value="1"/>
</dbReference>
<evidence type="ECO:0000256" key="4">
    <source>
        <dbReference type="ARBA" id="ARBA00023172"/>
    </source>
</evidence>
<dbReference type="PANTHER" id="PTHR30349">
    <property type="entry name" value="PHAGE INTEGRASE-RELATED"/>
    <property type="match status" value="1"/>
</dbReference>
<dbReference type="CDD" id="cd01185">
    <property type="entry name" value="INTN1_C_like"/>
    <property type="match status" value="1"/>
</dbReference>
<evidence type="ECO:0000256" key="2">
    <source>
        <dbReference type="ARBA" id="ARBA00022908"/>
    </source>
</evidence>
<sequence length="393" mass="46658">MKVQYTLVFNRKKDLAAKGKSLVQIQAYLEGGRRYFSTKLYLTQKEWDSKKATCKDPYLAKALRDRVSEFEQFEVEFRALNKRFSLSDFDFFLNPSKKQVPISFTQFFKKQLQKESHLKKGTLVNQENTLKKLIEFQHNIAFEDLDYCFLQDFEIFLRNEKKLKTNTIEKYHRQLRKYINLAIKQDLLPIEKNPYRLFKLSKEETDTLFLLPEERDKIEQLNFDSTPEEKDQLEMARDMFLFACYTGLRFSDCYNMKNSSISKTNQGLLLKYKAQKTEKIGYKPLYLLFDGKPQKIILKYYSGSSEKRVFKGMTNTKVNKCLKVIAKLARIPKKLYFKASRDTFGTSLYMLSGDDKLVQKQLQHTKREQTDKYVHLVEQIQHEGLQKIFKPCK</sequence>
<dbReference type="PANTHER" id="PTHR30349:SF64">
    <property type="entry name" value="PROPHAGE INTEGRASE INTD-RELATED"/>
    <property type="match status" value="1"/>
</dbReference>
<keyword evidence="2" id="KW-0229">DNA integration</keyword>
<dbReference type="SUPFAM" id="SSF56349">
    <property type="entry name" value="DNA breaking-rejoining enzymes"/>
    <property type="match status" value="1"/>
</dbReference>
<dbReference type="InterPro" id="IPR010998">
    <property type="entry name" value="Integrase_recombinase_N"/>
</dbReference>
<dbReference type="InterPro" id="IPR013762">
    <property type="entry name" value="Integrase-like_cat_sf"/>
</dbReference>
<dbReference type="Proteomes" id="UP001236507">
    <property type="component" value="Unassembled WGS sequence"/>
</dbReference>
<evidence type="ECO:0000256" key="3">
    <source>
        <dbReference type="ARBA" id="ARBA00023125"/>
    </source>
</evidence>
<keyword evidence="9" id="KW-1185">Reference proteome</keyword>
<dbReference type="InterPro" id="IPR025269">
    <property type="entry name" value="SAM-like_dom"/>
</dbReference>
<dbReference type="Pfam" id="PF17293">
    <property type="entry name" value="Arm-DNA-bind_5"/>
    <property type="match status" value="1"/>
</dbReference>
<dbReference type="InterPro" id="IPR035386">
    <property type="entry name" value="Arm-DNA-bind_5"/>
</dbReference>
<name>A0ABT6Y6X4_9BACT</name>
<dbReference type="InterPro" id="IPR011010">
    <property type="entry name" value="DNA_brk_join_enz"/>
</dbReference>
<evidence type="ECO:0000256" key="1">
    <source>
        <dbReference type="ARBA" id="ARBA00008857"/>
    </source>
</evidence>
<dbReference type="InterPro" id="IPR050090">
    <property type="entry name" value="Tyrosine_recombinase_XerCD"/>
</dbReference>
<dbReference type="Pfam" id="PF00589">
    <property type="entry name" value="Phage_integrase"/>
    <property type="match status" value="1"/>
</dbReference>
<comment type="caution">
    <text evidence="8">The sequence shown here is derived from an EMBL/GenBank/DDBJ whole genome shotgun (WGS) entry which is preliminary data.</text>
</comment>
<accession>A0ABT6Y6X4</accession>
<keyword evidence="4" id="KW-0233">DNA recombination</keyword>
<dbReference type="PROSITE" id="PS51900">
    <property type="entry name" value="CB"/>
    <property type="match status" value="1"/>
</dbReference>
<evidence type="ECO:0000256" key="5">
    <source>
        <dbReference type="PROSITE-ProRule" id="PRU01248"/>
    </source>
</evidence>
<reference evidence="8 9" key="1">
    <citation type="submission" date="2023-05" db="EMBL/GenBank/DDBJ databases">
        <title>Novel species of genus Flectobacillus isolated from stream in China.</title>
        <authorList>
            <person name="Lu H."/>
        </authorList>
    </citation>
    <scope>NUCLEOTIDE SEQUENCE [LARGE SCALE GENOMIC DNA]</scope>
    <source>
        <strain evidence="8 9">KCTC 42575</strain>
    </source>
</reference>
<protein>
    <submittedName>
        <fullName evidence="8">Site-specific integrase</fullName>
    </submittedName>
</protein>
<dbReference type="PROSITE" id="PS51898">
    <property type="entry name" value="TYR_RECOMBINASE"/>
    <property type="match status" value="1"/>
</dbReference>
<dbReference type="InterPro" id="IPR002104">
    <property type="entry name" value="Integrase_catalytic"/>
</dbReference>
<evidence type="ECO:0000259" key="7">
    <source>
        <dbReference type="PROSITE" id="PS51900"/>
    </source>
</evidence>
<evidence type="ECO:0000259" key="6">
    <source>
        <dbReference type="PROSITE" id="PS51898"/>
    </source>
</evidence>
<dbReference type="Gene3D" id="1.10.443.10">
    <property type="entry name" value="Intergrase catalytic core"/>
    <property type="match status" value="1"/>
</dbReference>
<organism evidence="8 9">
    <name type="scientific">Flectobacillus roseus</name>
    <dbReference type="NCBI Taxonomy" id="502259"/>
    <lineage>
        <taxon>Bacteria</taxon>
        <taxon>Pseudomonadati</taxon>
        <taxon>Bacteroidota</taxon>
        <taxon>Cytophagia</taxon>
        <taxon>Cytophagales</taxon>
        <taxon>Flectobacillaceae</taxon>
        <taxon>Flectobacillus</taxon>
    </lineage>
</organism>
<evidence type="ECO:0000313" key="8">
    <source>
        <dbReference type="EMBL" id="MDI9859319.1"/>
    </source>
</evidence>